<evidence type="ECO:0000259" key="2">
    <source>
        <dbReference type="Pfam" id="PF13086"/>
    </source>
</evidence>
<dbReference type="VEuPathDB" id="VectorBase:ADAC003964"/>
<organism evidence="5">
    <name type="scientific">Anopheles darlingi</name>
    <name type="common">Mosquito</name>
    <dbReference type="NCBI Taxonomy" id="43151"/>
    <lineage>
        <taxon>Eukaryota</taxon>
        <taxon>Metazoa</taxon>
        <taxon>Ecdysozoa</taxon>
        <taxon>Arthropoda</taxon>
        <taxon>Hexapoda</taxon>
        <taxon>Insecta</taxon>
        <taxon>Pterygota</taxon>
        <taxon>Neoptera</taxon>
        <taxon>Endopterygota</taxon>
        <taxon>Diptera</taxon>
        <taxon>Nematocera</taxon>
        <taxon>Culicoidea</taxon>
        <taxon>Culicidae</taxon>
        <taxon>Anophelinae</taxon>
        <taxon>Anopheles</taxon>
    </lineage>
</organism>
<dbReference type="GO" id="GO:0031380">
    <property type="term" value="C:nuclear RNA-directed RNA polymerase complex"/>
    <property type="evidence" value="ECO:0007669"/>
    <property type="project" value="TreeGrafter"/>
</dbReference>
<name>W5JN02_ANODA</name>
<dbReference type="InterPro" id="IPR047187">
    <property type="entry name" value="SF1_C_Upf1"/>
</dbReference>
<gene>
    <name evidence="5" type="ORF">AND_003964</name>
</gene>
<dbReference type="SUPFAM" id="SSF52540">
    <property type="entry name" value="P-loop containing nucleoside triphosphate hydrolases"/>
    <property type="match status" value="1"/>
</dbReference>
<feature type="domain" description="ZNFX1" evidence="4">
    <location>
        <begin position="378"/>
        <end position="455"/>
    </location>
</feature>
<dbReference type="GO" id="GO:0004386">
    <property type="term" value="F:helicase activity"/>
    <property type="evidence" value="ECO:0007669"/>
    <property type="project" value="InterPro"/>
</dbReference>
<dbReference type="PANTHER" id="PTHR10887">
    <property type="entry name" value="DNA2/NAM7 HELICASE FAMILY"/>
    <property type="match status" value="1"/>
</dbReference>
<reference evidence="5 7" key="1">
    <citation type="journal article" date="2010" name="BMC Genomics">
        <title>Combination of measures distinguishes pre-miRNAs from other stem-loops in the genome of the newly sequenced Anopheles darlingi.</title>
        <authorList>
            <person name="Mendes N.D."/>
            <person name="Freitas A.T."/>
            <person name="Vasconcelos A.T."/>
            <person name="Sagot M.F."/>
        </authorList>
    </citation>
    <scope>NUCLEOTIDE SEQUENCE</scope>
</reference>
<dbReference type="InterPro" id="IPR045055">
    <property type="entry name" value="DNA2/NAM7-like"/>
</dbReference>
<dbReference type="Pfam" id="PF25396">
    <property type="entry name" value="ZNFX1"/>
    <property type="match status" value="1"/>
</dbReference>
<dbReference type="Proteomes" id="UP000000673">
    <property type="component" value="Unassembled WGS sequence"/>
</dbReference>
<dbReference type="Pfam" id="PF13087">
    <property type="entry name" value="AAA_12"/>
    <property type="match status" value="1"/>
</dbReference>
<dbReference type="CDD" id="cd17936">
    <property type="entry name" value="EEXXEc_NFX1"/>
    <property type="match status" value="1"/>
</dbReference>
<reference evidence="5" key="2">
    <citation type="submission" date="2010-05" db="EMBL/GenBank/DDBJ databases">
        <authorList>
            <person name="Almeida L.G."/>
            <person name="Nicolas M.F."/>
            <person name="Souza R.C."/>
            <person name="Vasconcelos A.T.R."/>
        </authorList>
    </citation>
    <scope>NUCLEOTIDE SEQUENCE</scope>
</reference>
<keyword evidence="7" id="KW-1185">Reference proteome</keyword>
<dbReference type="Pfam" id="PF13086">
    <property type="entry name" value="AAA_11"/>
    <property type="match status" value="1"/>
</dbReference>
<evidence type="ECO:0000256" key="1">
    <source>
        <dbReference type="SAM" id="MobiDB-lite"/>
    </source>
</evidence>
<dbReference type="eggNOG" id="KOG1807">
    <property type="taxonomic scope" value="Eukaryota"/>
</dbReference>
<dbReference type="InterPro" id="IPR057373">
    <property type="entry name" value="ZNFX1"/>
</dbReference>
<dbReference type="EnsemblMetazoa" id="ADAC003964-RA">
    <property type="protein sequence ID" value="ADAC003964-PA"/>
    <property type="gene ID" value="ADAC003964"/>
</dbReference>
<dbReference type="CDD" id="cd18808">
    <property type="entry name" value="SF1_C_Upf1"/>
    <property type="match status" value="1"/>
</dbReference>
<dbReference type="GO" id="GO:0031048">
    <property type="term" value="P:regulatory ncRNA-mediated heterochromatin formation"/>
    <property type="evidence" value="ECO:0007669"/>
    <property type="project" value="TreeGrafter"/>
</dbReference>
<dbReference type="FunCoup" id="W5JN02">
    <property type="interactions" value="3"/>
</dbReference>
<dbReference type="HOGENOM" id="CLU_294270_0_0_1"/>
<feature type="domain" description="DNA2/NAM7 helicase helicase" evidence="2">
    <location>
        <begin position="527"/>
        <end position="753"/>
    </location>
</feature>
<proteinExistence type="predicted"/>
<reference evidence="6" key="4">
    <citation type="submission" date="2015-06" db="UniProtKB">
        <authorList>
            <consortium name="EnsemblMetazoa"/>
        </authorList>
    </citation>
    <scope>IDENTIFICATION</scope>
</reference>
<evidence type="ECO:0000313" key="5">
    <source>
        <dbReference type="EMBL" id="ETN64275.1"/>
    </source>
</evidence>
<dbReference type="PANTHER" id="PTHR10887:SF341">
    <property type="entry name" value="NFX1-TYPE ZINC FINGER-CONTAINING PROTEIN 1"/>
    <property type="match status" value="1"/>
</dbReference>
<evidence type="ECO:0000313" key="7">
    <source>
        <dbReference type="Proteomes" id="UP000000673"/>
    </source>
</evidence>
<dbReference type="OMA" id="EWIMVEA"/>
<dbReference type="InterPro" id="IPR041679">
    <property type="entry name" value="DNA2/NAM7-like_C"/>
</dbReference>
<sequence>MSDSLKGQPDDDDDDWFDKDEDDFVVERADKPQNSESVADSAGCSGTITDLLDNLKCFSADYDGNYVDPNKNYTATVDTKFNLHRSGPGKFVQTIPYTKLVNIVDSDSLTVLAEVCLQSNEFMATLQKKTYGPELMLVLMRIMIKLTTIPLHETVRQYCSILISQDHFWEQLTKFFDHPPENEKKKKRKKNIIVRPTIGRAEMVQVLIKFLTQVKQYHPLNHAATVLCRVLHKNSTDIDTALRDRLAAISAADDDEWQGKMTIYPSIRELKETDGPPQDLKRNIVKGRFESVQHYLEVHLNLLKEDFMIPLRTSLQQYRLHVGTHGPDKPFVNENVRIHHPVVLLLPAQISRRSQKEQLIVVDLDPTGRGFANLSARYNRLNLPATKRFMHGSLLLFSSGLTFDDLMVAIVSHRDSDDLKNGFIYVEIIRFEQENAAPYEGYDIFNRPFVMVESEIFFEPYHQVFNALVRLRAESFPLKSYIIDVQQPPTPVPEYALERSFRYADIEFDLKKPDDWPADALCEALGLNRSQYEAYKLAISNRFALIQGPPGTGKTFIGLKIVETLLANTDRQILLVCVTNHAVDQFLCGVTRFTDSVVRMGNQSKHPLLDVYNIKQLNEEQPIDQWVRTAYYNTKQDYLALLEQFEKLQRSHDVSNELRQSMIQCMDKLQQTSRRLNELSQASILKSIRNVRVIAMTTTFAARNRVLLELLGTPIVVIEEAAEVLEAHIVASLTVRTQHCILIGDHKQLRPTTSTYVLSVRYKLDLSLFERMINNRFSVATMVVQHRMRPEVANLLRPTIYRVLHDAESVSGYPTVVGMQHSLFFLTHNYPEGGIRSRVEKQSAAEEQHDEKSKRNIFECKFVLALCEYLLAQGPYTPEDITILTAYNGQLMQFLTERKTRHALRRVRIAVIDSFQGEESKIVLLSLVRSGSINPIVGDSIGFLAHENRICVALSRAREGFYIIGNMGLLAKCSKKWAQIEKTFKEQAAIGESIALRCQLHGTIVEVKDPDALEQLNRNNECACSLSADQS</sequence>
<dbReference type="EMBL" id="ADMH02001054">
    <property type="protein sequence ID" value="ETN64275.1"/>
    <property type="molecule type" value="Genomic_DNA"/>
</dbReference>
<evidence type="ECO:0000313" key="6">
    <source>
        <dbReference type="EnsemblMetazoa" id="ADAC003964-PA"/>
    </source>
</evidence>
<feature type="domain" description="DNA2/NAM7 helicase-like C-terminal" evidence="3">
    <location>
        <begin position="764"/>
        <end position="967"/>
    </location>
</feature>
<dbReference type="InterPro" id="IPR041677">
    <property type="entry name" value="DNA2/NAM7_AAA_11"/>
</dbReference>
<dbReference type="InterPro" id="IPR027417">
    <property type="entry name" value="P-loop_NTPase"/>
</dbReference>
<protein>
    <submittedName>
        <fullName evidence="5">NFX1-type zinc finger-containing protein 1</fullName>
    </submittedName>
</protein>
<evidence type="ECO:0000259" key="3">
    <source>
        <dbReference type="Pfam" id="PF13087"/>
    </source>
</evidence>
<dbReference type="VEuPathDB" id="VectorBase:ADAR2_003831"/>
<feature type="region of interest" description="Disordered" evidence="1">
    <location>
        <begin position="1"/>
        <end position="22"/>
    </location>
</feature>
<accession>W5JN02</accession>
<dbReference type="STRING" id="43151.W5JN02"/>
<evidence type="ECO:0000259" key="4">
    <source>
        <dbReference type="Pfam" id="PF25396"/>
    </source>
</evidence>
<dbReference type="AlphaFoldDB" id="W5JN02"/>
<feature type="compositionally biased region" description="Acidic residues" evidence="1">
    <location>
        <begin position="10"/>
        <end position="22"/>
    </location>
</feature>
<reference evidence="5" key="3">
    <citation type="journal article" date="2013" name="Nucleic Acids Res.">
        <title>The genome of Anopheles darlingi, the main neotropical malaria vector.</title>
        <authorList>
            <person name="Marinotti O."/>
            <person name="Cerqueira G.C."/>
            <person name="de Almeida L.G."/>
            <person name="Ferro M.I."/>
            <person name="Loreto E.L."/>
            <person name="Zaha A."/>
            <person name="Teixeira S.M."/>
            <person name="Wespiser A.R."/>
            <person name="Almeida E Silva A."/>
            <person name="Schlindwein A.D."/>
            <person name="Pacheco A.C."/>
            <person name="Silva A.L."/>
            <person name="Graveley B.R."/>
            <person name="Walenz B.P."/>
            <person name="Lima Bde A."/>
            <person name="Ribeiro C.A."/>
            <person name="Nunes-Silva C.G."/>
            <person name="de Carvalho C.R."/>
            <person name="Soares C.M."/>
            <person name="de Menezes C.B."/>
            <person name="Matiolli C."/>
            <person name="Caffrey D."/>
            <person name="Araujo D.A."/>
            <person name="de Oliveira D.M."/>
            <person name="Golenbock D."/>
            <person name="Grisard E.C."/>
            <person name="Fantinatti-Garboggini F."/>
            <person name="de Carvalho F.M."/>
            <person name="Barcellos F.G."/>
            <person name="Prosdocimi F."/>
            <person name="May G."/>
            <person name="Azevedo Junior G.M."/>
            <person name="Guimaraes G.M."/>
            <person name="Goldman G.H."/>
            <person name="Padilha I.Q."/>
            <person name="Batista Jda S."/>
            <person name="Ferro J.A."/>
            <person name="Ribeiro J.M."/>
            <person name="Fietto J.L."/>
            <person name="Dabbas K.M."/>
            <person name="Cerdeira L."/>
            <person name="Agnez-Lima L.F."/>
            <person name="Brocchi M."/>
            <person name="de Carvalho M.O."/>
            <person name="Teixeira Mde M."/>
            <person name="Diniz Maia Mde M."/>
            <person name="Goldman M.H."/>
            <person name="Cruz Schneider M.P."/>
            <person name="Felipe M.S."/>
            <person name="Hungria M."/>
            <person name="Nicolas M.F."/>
            <person name="Pereira M."/>
            <person name="Montes M.A."/>
            <person name="Cantao M.E."/>
            <person name="Vincentz M."/>
            <person name="Rafael M.S."/>
            <person name="Silverman N."/>
            <person name="Stoco P.H."/>
            <person name="Souza R.C."/>
            <person name="Vicentini R."/>
            <person name="Gazzinelli R.T."/>
            <person name="Neves Rde O."/>
            <person name="Silva R."/>
            <person name="Astolfi-Filho S."/>
            <person name="Maciel T.E."/>
            <person name="Urmenyi T.P."/>
            <person name="Tadei W.P."/>
            <person name="Camargo E.P."/>
            <person name="de Vasconcelos A.T."/>
        </authorList>
    </citation>
    <scope>NUCLEOTIDE SEQUENCE</scope>
</reference>
<dbReference type="Gene3D" id="3.40.50.300">
    <property type="entry name" value="P-loop containing nucleotide triphosphate hydrolases"/>
    <property type="match status" value="2"/>
</dbReference>